<keyword evidence="12 19" id="KW-0375">Hydrogen ion transport</keyword>
<evidence type="ECO:0000256" key="4">
    <source>
        <dbReference type="ARBA" id="ARBA00022448"/>
    </source>
</evidence>
<evidence type="ECO:0000256" key="9">
    <source>
        <dbReference type="ARBA" id="ARBA00022692"/>
    </source>
</evidence>
<feature type="binding site" description="covalent" evidence="21">
    <location>
        <position position="221"/>
    </location>
    <ligand>
        <name>heme c</name>
        <dbReference type="ChEBI" id="CHEBI:61717"/>
        <label>2</label>
    </ligand>
</feature>
<evidence type="ECO:0000256" key="16">
    <source>
        <dbReference type="ARBA" id="ARBA00023004"/>
    </source>
</evidence>
<dbReference type="InterPro" id="IPR038414">
    <property type="entry name" value="CcoP_N_sf"/>
</dbReference>
<evidence type="ECO:0000256" key="17">
    <source>
        <dbReference type="ARBA" id="ARBA00023065"/>
    </source>
</evidence>
<evidence type="ECO:0000256" key="19">
    <source>
        <dbReference type="PIRNR" id="PIRNR000006"/>
    </source>
</evidence>
<keyword evidence="15 19" id="KW-0560">Oxidoreductase</keyword>
<evidence type="ECO:0000256" key="3">
    <source>
        <dbReference type="ARBA" id="ARBA00006113"/>
    </source>
</evidence>
<dbReference type="InterPro" id="IPR036909">
    <property type="entry name" value="Cyt_c-like_dom_sf"/>
</dbReference>
<dbReference type="NCBIfam" id="TIGR00782">
    <property type="entry name" value="ccoP"/>
    <property type="match status" value="1"/>
</dbReference>
<keyword evidence="18 19" id="KW-0472">Membrane</keyword>
<keyword evidence="7 19" id="KW-0349">Heme</keyword>
<keyword evidence="8 19" id="KW-0679">Respiratory chain</keyword>
<dbReference type="InterPro" id="IPR050597">
    <property type="entry name" value="Cytochrome_c_Oxidase_Subunit"/>
</dbReference>
<keyword evidence="10 19" id="KW-0479">Metal-binding</keyword>
<dbReference type="SUPFAM" id="SSF46626">
    <property type="entry name" value="Cytochrome c"/>
    <property type="match status" value="2"/>
</dbReference>
<dbReference type="GO" id="GO:0016491">
    <property type="term" value="F:oxidoreductase activity"/>
    <property type="evidence" value="ECO:0007669"/>
    <property type="project" value="UniProtKB-KW"/>
</dbReference>
<dbReference type="GO" id="GO:0009055">
    <property type="term" value="F:electron transfer activity"/>
    <property type="evidence" value="ECO:0007669"/>
    <property type="project" value="InterPro"/>
</dbReference>
<feature type="transmembrane region" description="Helical" evidence="22">
    <location>
        <begin position="33"/>
        <end position="55"/>
    </location>
</feature>
<comment type="pathway">
    <text evidence="2 19">Energy metabolism; oxidative phosphorylation.</text>
</comment>
<dbReference type="InterPro" id="IPR004678">
    <property type="entry name" value="Cyt_c_oxidase_cbb3_su3"/>
</dbReference>
<evidence type="ECO:0000256" key="1">
    <source>
        <dbReference type="ARBA" id="ARBA00004533"/>
    </source>
</evidence>
<feature type="binding site" description="covalent" evidence="21">
    <location>
        <position position="125"/>
    </location>
    <ligand>
        <name>heme c</name>
        <dbReference type="ChEBI" id="CHEBI:61717"/>
        <label>1</label>
    </ligand>
</feature>
<evidence type="ECO:0000256" key="18">
    <source>
        <dbReference type="ARBA" id="ARBA00023136"/>
    </source>
</evidence>
<dbReference type="InterPro" id="IPR008168">
    <property type="entry name" value="Cyt_C_IC"/>
</dbReference>
<feature type="domain" description="Cytochrome c" evidence="23">
    <location>
        <begin position="208"/>
        <end position="289"/>
    </location>
</feature>
<keyword evidence="4 19" id="KW-0813">Transport</keyword>
<comment type="similarity">
    <text evidence="3 19">Belongs to the CcoP / FixP family.</text>
</comment>
<evidence type="ECO:0000256" key="21">
    <source>
        <dbReference type="PIRSR" id="PIRSR000006-2"/>
    </source>
</evidence>
<evidence type="ECO:0000313" key="24">
    <source>
        <dbReference type="EMBL" id="GLS85731.1"/>
    </source>
</evidence>
<feature type="binding site" description="covalent" evidence="21">
    <location>
        <position position="122"/>
    </location>
    <ligand>
        <name>heme c</name>
        <dbReference type="ChEBI" id="CHEBI:61717"/>
        <label>1</label>
    </ligand>
</feature>
<accession>A0AA37X202</accession>
<dbReference type="PANTHER" id="PTHR33751">
    <property type="entry name" value="CBB3-TYPE CYTOCHROME C OXIDASE SUBUNIT FIXP"/>
    <property type="match status" value="1"/>
</dbReference>
<dbReference type="PIRSF" id="PIRSF000006">
    <property type="entry name" value="Cbb3-Cox_fixP"/>
    <property type="match status" value="1"/>
</dbReference>
<dbReference type="GO" id="GO:0005506">
    <property type="term" value="F:iron ion binding"/>
    <property type="evidence" value="ECO:0007669"/>
    <property type="project" value="InterPro"/>
</dbReference>
<gene>
    <name evidence="24" type="primary">ccoP</name>
    <name evidence="24" type="ORF">GCM10010873_07050</name>
</gene>
<feature type="binding site" description="axial binding residue" evidence="20">
    <location>
        <position position="176"/>
    </location>
    <ligand>
        <name>heme c</name>
        <dbReference type="ChEBI" id="CHEBI:61717"/>
        <label>2</label>
    </ligand>
    <ligandPart>
        <name>Fe</name>
        <dbReference type="ChEBI" id="CHEBI:18248"/>
    </ligandPart>
</feature>
<dbReference type="Gene3D" id="6.10.280.130">
    <property type="match status" value="1"/>
</dbReference>
<evidence type="ECO:0000256" key="2">
    <source>
        <dbReference type="ARBA" id="ARBA00004673"/>
    </source>
</evidence>
<dbReference type="PRINTS" id="PR00605">
    <property type="entry name" value="CYTCHROMECIC"/>
</dbReference>
<keyword evidence="16 19" id="KW-0408">Iron</keyword>
<keyword evidence="11" id="KW-0677">Repeat</keyword>
<proteinExistence type="inferred from homology"/>
<keyword evidence="25" id="KW-1185">Reference proteome</keyword>
<dbReference type="GO" id="GO:1902600">
    <property type="term" value="P:proton transmembrane transport"/>
    <property type="evidence" value="ECO:0007669"/>
    <property type="project" value="UniProtKB-KW"/>
</dbReference>
<dbReference type="GO" id="GO:0005886">
    <property type="term" value="C:plasma membrane"/>
    <property type="evidence" value="ECO:0007669"/>
    <property type="project" value="UniProtKB-SubCell"/>
</dbReference>
<feature type="binding site" description="covalent" evidence="21">
    <location>
        <position position="224"/>
    </location>
    <ligand>
        <name>heme c</name>
        <dbReference type="ChEBI" id="CHEBI:61717"/>
        <label>2</label>
    </ligand>
</feature>
<evidence type="ECO:0000256" key="10">
    <source>
        <dbReference type="ARBA" id="ARBA00022723"/>
    </source>
</evidence>
<evidence type="ECO:0000256" key="12">
    <source>
        <dbReference type="ARBA" id="ARBA00022781"/>
    </source>
</evidence>
<keyword evidence="9 22" id="KW-0812">Transmembrane</keyword>
<evidence type="ECO:0000256" key="22">
    <source>
        <dbReference type="SAM" id="Phobius"/>
    </source>
</evidence>
<protein>
    <recommendedName>
        <fullName evidence="19">Cbb3-type cytochrome c oxidase subunit</fullName>
    </recommendedName>
</protein>
<evidence type="ECO:0000256" key="13">
    <source>
        <dbReference type="ARBA" id="ARBA00022982"/>
    </source>
</evidence>
<comment type="subunit">
    <text evidence="19">Component of the cbb3-type cytochrome c oxidase.</text>
</comment>
<comment type="caution">
    <text evidence="24">The sequence shown here is derived from an EMBL/GenBank/DDBJ whole genome shotgun (WGS) entry which is preliminary data.</text>
</comment>
<evidence type="ECO:0000256" key="8">
    <source>
        <dbReference type="ARBA" id="ARBA00022660"/>
    </source>
</evidence>
<sequence>MCAKQVKPAAKDVPTTGHVWDGIQEYDNPMPRWWLWVLYLTILWGVAYTIAYPAWPLISGHTQGLIGSDQRADVAAEIQRFDDANAGIKAKLVAADLAAIPTQDELKTFAVSAGASVFKNNCAQCHGAGAAGVQGKGYPNLLDNDWLWGGDMAAIHATVTHGIRNSADEDARYSQMPAFGVDGILEKPQIAEVVQFVRRISGQDFDAALAASGVTVFADNCASCHGEAGKGDRTQGAPDLTDAIWLYGGDVATLTETVSKARFGVMPAWGDKLSEDEIRAVAVYVHSLGGGE</sequence>
<dbReference type="PANTHER" id="PTHR33751:SF1">
    <property type="entry name" value="CBB3-TYPE CYTOCHROME C OXIDASE SUBUNIT FIXP"/>
    <property type="match status" value="1"/>
</dbReference>
<evidence type="ECO:0000256" key="7">
    <source>
        <dbReference type="ARBA" id="ARBA00022617"/>
    </source>
</evidence>
<evidence type="ECO:0000256" key="6">
    <source>
        <dbReference type="ARBA" id="ARBA00022519"/>
    </source>
</evidence>
<reference evidence="24 25" key="1">
    <citation type="journal article" date="2014" name="Int. J. Syst. Evol. Microbiol.">
        <title>Complete genome sequence of Corynebacterium casei LMG S-19264T (=DSM 44701T), isolated from a smear-ripened cheese.</title>
        <authorList>
            <consortium name="US DOE Joint Genome Institute (JGI-PGF)"/>
            <person name="Walter F."/>
            <person name="Albersmeier A."/>
            <person name="Kalinowski J."/>
            <person name="Ruckert C."/>
        </authorList>
    </citation>
    <scope>NUCLEOTIDE SEQUENCE [LARGE SCALE GENOMIC DNA]</scope>
    <source>
        <strain evidence="24 25">NBRC 111766</strain>
    </source>
</reference>
<evidence type="ECO:0000313" key="25">
    <source>
        <dbReference type="Proteomes" id="UP001157355"/>
    </source>
</evidence>
<comment type="cofactor">
    <cofactor evidence="19 21">
        <name>heme c</name>
        <dbReference type="ChEBI" id="CHEBI:61717"/>
    </cofactor>
    <text evidence="19 21">Binds 2 heme C groups per subunit.</text>
</comment>
<keyword evidence="14 22" id="KW-1133">Transmembrane helix</keyword>
<feature type="binding site" description="axial binding residue" evidence="20">
    <location>
        <position position="126"/>
    </location>
    <ligand>
        <name>heme c</name>
        <dbReference type="ChEBI" id="CHEBI:61717"/>
        <label>1</label>
    </ligand>
    <ligandPart>
        <name>Fe</name>
        <dbReference type="ChEBI" id="CHEBI:18248"/>
    </ligandPart>
</feature>
<dbReference type="Pfam" id="PF14715">
    <property type="entry name" value="FixP_N"/>
    <property type="match status" value="1"/>
</dbReference>
<dbReference type="EMBL" id="BSPP01000004">
    <property type="protein sequence ID" value="GLS85731.1"/>
    <property type="molecule type" value="Genomic_DNA"/>
</dbReference>
<keyword evidence="5 19" id="KW-1003">Cell membrane</keyword>
<dbReference type="PROSITE" id="PS51007">
    <property type="entry name" value="CYTC"/>
    <property type="match status" value="2"/>
</dbReference>
<keyword evidence="6 19" id="KW-0997">Cell inner membrane</keyword>
<evidence type="ECO:0000259" key="23">
    <source>
        <dbReference type="PROSITE" id="PS51007"/>
    </source>
</evidence>
<dbReference type="InterPro" id="IPR009056">
    <property type="entry name" value="Cyt_c-like_dom"/>
</dbReference>
<keyword evidence="17 19" id="KW-0406">Ion transport</keyword>
<feature type="domain" description="Cytochrome c" evidence="23">
    <location>
        <begin position="109"/>
        <end position="201"/>
    </location>
</feature>
<feature type="binding site" description="axial binding residue" evidence="20">
    <location>
        <position position="225"/>
    </location>
    <ligand>
        <name>heme c</name>
        <dbReference type="ChEBI" id="CHEBI:61717"/>
        <label>2</label>
    </ligand>
    <ligandPart>
        <name>Fe</name>
        <dbReference type="ChEBI" id="CHEBI:18248"/>
    </ligandPart>
</feature>
<organism evidence="24 25">
    <name type="scientific">Cypionkella aquatica</name>
    <dbReference type="NCBI Taxonomy" id="1756042"/>
    <lineage>
        <taxon>Bacteria</taxon>
        <taxon>Pseudomonadati</taxon>
        <taxon>Pseudomonadota</taxon>
        <taxon>Alphaproteobacteria</taxon>
        <taxon>Rhodobacterales</taxon>
        <taxon>Paracoccaceae</taxon>
        <taxon>Cypionkella</taxon>
    </lineage>
</organism>
<evidence type="ECO:0000256" key="14">
    <source>
        <dbReference type="ARBA" id="ARBA00022989"/>
    </source>
</evidence>
<evidence type="ECO:0000256" key="11">
    <source>
        <dbReference type="ARBA" id="ARBA00022737"/>
    </source>
</evidence>
<dbReference type="InterPro" id="IPR032858">
    <property type="entry name" value="CcoP_N"/>
</dbReference>
<dbReference type="Pfam" id="PF13442">
    <property type="entry name" value="Cytochrome_CBB3"/>
    <property type="match status" value="2"/>
</dbReference>
<dbReference type="Gene3D" id="1.10.760.10">
    <property type="entry name" value="Cytochrome c-like domain"/>
    <property type="match status" value="2"/>
</dbReference>
<feature type="binding site" description="axial binding residue" evidence="20">
    <location>
        <position position="266"/>
    </location>
    <ligand>
        <name>heme c</name>
        <dbReference type="ChEBI" id="CHEBI:61717"/>
        <label>1</label>
    </ligand>
    <ligandPart>
        <name>Fe</name>
        <dbReference type="ChEBI" id="CHEBI:18248"/>
    </ligandPart>
</feature>
<comment type="function">
    <text evidence="19">C-type cytochrome. Part of the cbb3-type cytochrome c oxidase complex.</text>
</comment>
<evidence type="ECO:0000256" key="15">
    <source>
        <dbReference type="ARBA" id="ARBA00023002"/>
    </source>
</evidence>
<dbReference type="GO" id="GO:0020037">
    <property type="term" value="F:heme binding"/>
    <property type="evidence" value="ECO:0007669"/>
    <property type="project" value="InterPro"/>
</dbReference>
<evidence type="ECO:0000256" key="20">
    <source>
        <dbReference type="PIRSR" id="PIRSR000006-1"/>
    </source>
</evidence>
<comment type="subcellular location">
    <subcellularLocation>
        <location evidence="1 19">Cell inner membrane</location>
    </subcellularLocation>
</comment>
<dbReference type="AlphaFoldDB" id="A0AA37X202"/>
<keyword evidence="13 19" id="KW-0249">Electron transport</keyword>
<dbReference type="RefSeq" id="WP_284323956.1">
    <property type="nucleotide sequence ID" value="NZ_BSPP01000004.1"/>
</dbReference>
<name>A0AA37X202_9RHOB</name>
<dbReference type="Proteomes" id="UP001157355">
    <property type="component" value="Unassembled WGS sequence"/>
</dbReference>
<evidence type="ECO:0000256" key="5">
    <source>
        <dbReference type="ARBA" id="ARBA00022475"/>
    </source>
</evidence>